<dbReference type="KEGG" id="bky:D1093_09660"/>
<organism evidence="2 3">
    <name type="scientific">Bartonella kosoyi</name>
    <dbReference type="NCBI Taxonomy" id="2133959"/>
    <lineage>
        <taxon>Bacteria</taxon>
        <taxon>Pseudomonadati</taxon>
        <taxon>Pseudomonadota</taxon>
        <taxon>Alphaproteobacteria</taxon>
        <taxon>Hyphomicrobiales</taxon>
        <taxon>Bartonellaceae</taxon>
        <taxon>Bartonella</taxon>
    </lineage>
</organism>
<protein>
    <submittedName>
        <fullName evidence="2">Uncharacterized protein</fullName>
    </submittedName>
</protein>
<evidence type="ECO:0000256" key="1">
    <source>
        <dbReference type="SAM" id="Phobius"/>
    </source>
</evidence>
<name>A0A5B9RHP8_9HYPH</name>
<evidence type="ECO:0000313" key="2">
    <source>
        <dbReference type="EMBL" id="QEG79278.1"/>
    </source>
</evidence>
<accession>A0A5B9RHP8</accession>
<gene>
    <name evidence="2" type="ORF">D1093_09660</name>
</gene>
<dbReference type="Proteomes" id="UP000321940">
    <property type="component" value="Plasmid pTLV-1"/>
</dbReference>
<feature type="transmembrane region" description="Helical" evidence="1">
    <location>
        <begin position="12"/>
        <end position="44"/>
    </location>
</feature>
<evidence type="ECO:0000313" key="3">
    <source>
        <dbReference type="Proteomes" id="UP000321940"/>
    </source>
</evidence>
<keyword evidence="3" id="KW-1185">Reference proteome</keyword>
<keyword evidence="2" id="KW-0614">Plasmid</keyword>
<proteinExistence type="predicted"/>
<keyword evidence="1" id="KW-1133">Transmembrane helix</keyword>
<feature type="transmembrane region" description="Helical" evidence="1">
    <location>
        <begin position="56"/>
        <end position="77"/>
    </location>
</feature>
<sequence length="85" mass="9606">MSKLHIGKSALLFLLLWLRGPVIVILSTLSVISFITLVGLPIAIHFTSVSRSISSLIYPMFLLFIVSFGSFLLIFCYETLIRFLR</sequence>
<keyword evidence="1" id="KW-0472">Membrane</keyword>
<keyword evidence="1" id="KW-0812">Transmembrane</keyword>
<dbReference type="EMBL" id="CP042964">
    <property type="protein sequence ID" value="QEG79278.1"/>
    <property type="molecule type" value="Genomic_DNA"/>
</dbReference>
<geneLocation type="plasmid" evidence="2 3">
    <name>pTLV-1</name>
</geneLocation>
<dbReference type="AlphaFoldDB" id="A0A5B9RHP8"/>
<reference evidence="2 3" key="1">
    <citation type="journal article" date="2020" name="Int. J. Syst. Evol. Microbiol.">
        <title>Bartonella kosoyi sp. nov. and Bartonella krasnovii sp. nov., two novel species closely related to the zoonotic Bartonella elizabethae, isolated from black rats and wild desert rodent-fleas.</title>
        <authorList>
            <person name="Gutierrez R."/>
            <person name="Shalit T."/>
            <person name="Markus B."/>
            <person name="Yuan C."/>
            <person name="Nachum-Biala Y."/>
            <person name="Elad D."/>
            <person name="Harrus S."/>
        </authorList>
    </citation>
    <scope>NUCLEOTIDE SEQUENCE [LARGE SCALE GENOMIC DNA]</scope>
    <source>
        <strain evidence="2 3">Tel Aviv</strain>
        <plasmid evidence="2">pTLV-1</plasmid>
    </source>
</reference>